<accession>A0A7G9THI7</accession>
<dbReference type="Pfam" id="PF00664">
    <property type="entry name" value="ABC_membrane"/>
    <property type="match status" value="1"/>
</dbReference>
<dbReference type="InterPro" id="IPR039421">
    <property type="entry name" value="Type_1_exporter"/>
</dbReference>
<evidence type="ECO:0000256" key="4">
    <source>
        <dbReference type="ARBA" id="ARBA00022840"/>
    </source>
</evidence>
<evidence type="ECO:0000256" key="7">
    <source>
        <dbReference type="SAM" id="Phobius"/>
    </source>
</evidence>
<dbReference type="SUPFAM" id="SSF52540">
    <property type="entry name" value="P-loop containing nucleoside triphosphate hydrolases"/>
    <property type="match status" value="1"/>
</dbReference>
<dbReference type="EMBL" id="CP060731">
    <property type="protein sequence ID" value="QNN79562.1"/>
    <property type="molecule type" value="Genomic_DNA"/>
</dbReference>
<organism evidence="10 11">
    <name type="scientific">Pseudoxanthomonas mexicana</name>
    <dbReference type="NCBI Taxonomy" id="128785"/>
    <lineage>
        <taxon>Bacteria</taxon>
        <taxon>Pseudomonadati</taxon>
        <taxon>Pseudomonadota</taxon>
        <taxon>Gammaproteobacteria</taxon>
        <taxon>Lysobacterales</taxon>
        <taxon>Lysobacteraceae</taxon>
        <taxon>Pseudoxanthomonas</taxon>
    </lineage>
</organism>
<dbReference type="InterPro" id="IPR003439">
    <property type="entry name" value="ABC_transporter-like_ATP-bd"/>
</dbReference>
<evidence type="ECO:0000256" key="3">
    <source>
        <dbReference type="ARBA" id="ARBA00022741"/>
    </source>
</evidence>
<dbReference type="AlphaFoldDB" id="A0A7G9THI7"/>
<dbReference type="PROSITE" id="PS00211">
    <property type="entry name" value="ABC_TRANSPORTER_1"/>
    <property type="match status" value="1"/>
</dbReference>
<dbReference type="InterPro" id="IPR017871">
    <property type="entry name" value="ABC_transporter-like_CS"/>
</dbReference>
<dbReference type="Pfam" id="PF00005">
    <property type="entry name" value="ABC_tran"/>
    <property type="match status" value="1"/>
</dbReference>
<keyword evidence="4" id="KW-0067">ATP-binding</keyword>
<dbReference type="GO" id="GO:0034775">
    <property type="term" value="P:glutathione transmembrane transport"/>
    <property type="evidence" value="ECO:0007669"/>
    <property type="project" value="InterPro"/>
</dbReference>
<evidence type="ECO:0000256" key="6">
    <source>
        <dbReference type="ARBA" id="ARBA00023136"/>
    </source>
</evidence>
<dbReference type="GO" id="GO:0005524">
    <property type="term" value="F:ATP binding"/>
    <property type="evidence" value="ECO:0007669"/>
    <property type="project" value="UniProtKB-KW"/>
</dbReference>
<evidence type="ECO:0000256" key="5">
    <source>
        <dbReference type="ARBA" id="ARBA00022989"/>
    </source>
</evidence>
<dbReference type="GO" id="GO:0016887">
    <property type="term" value="F:ATP hydrolysis activity"/>
    <property type="evidence" value="ECO:0007669"/>
    <property type="project" value="InterPro"/>
</dbReference>
<dbReference type="PROSITE" id="PS50929">
    <property type="entry name" value="ABC_TM1F"/>
    <property type="match status" value="1"/>
</dbReference>
<dbReference type="PANTHER" id="PTHR24221">
    <property type="entry name" value="ATP-BINDING CASSETTE SUB-FAMILY B"/>
    <property type="match status" value="1"/>
</dbReference>
<evidence type="ECO:0000313" key="11">
    <source>
        <dbReference type="Proteomes" id="UP000515838"/>
    </source>
</evidence>
<sequence>MHDVLARHRPRITLAVVLLLLTLLAGTALLGLSGHFLTAAALAGSAAAGFNFFGPSAGIRALTFVRILSRYGEKLLGHDVTLRIARDLRAWFFARALPLAPLGLGRFRVGDLMARLMADIDAIDGLLVRAIGPLLALLSLCLLATAVTLAVLPLAGTVLLVALAAIAALAPWLAARSVSALEGERAQARTRLRATVQEGIEGQQDLVAMDATAAWLAALDARSREVARWEDRRKQRLALATLAHGLVTAFTLPTMLWVLVAAVQAERIGAAAAGGLFFMTVAVLEACSAIGPAWQAWRAATVAAQRLQQVVDAPAAQGGADGTRIPAACGALELQDIVFAWPGTTRRVLDGAQLRIAPGERVLVAGDSGEGKSSLLALVLGLHAPQSGRVSFAGDDLRTLDAARWHARIAWLPQDAPVFSGSVRENLQLGDPDADDARLWQALAHVKLDTRFRDTGLDTWVGENGATLSAGQARRLALARALLRDAPLLLLDEPTEGLDQDTADALMRDIAAATQGRSVLIISHAALPDGVVDTRYRLGDGKLTKECASRSL</sequence>
<proteinExistence type="predicted"/>
<reference evidence="10 11" key="1">
    <citation type="submission" date="2020-08" db="EMBL/GenBank/DDBJ databases">
        <title>Streptomycin Non-resistant strain, P. mexicana.</title>
        <authorList>
            <person name="Ganesh-Kumar S."/>
            <person name="Zhe T."/>
            <person name="Yu Z."/>
            <person name="Min Y."/>
        </authorList>
    </citation>
    <scope>NUCLEOTIDE SEQUENCE [LARGE SCALE GENOMIC DNA]</scope>
    <source>
        <strain evidence="10 11">GTZY2</strain>
    </source>
</reference>
<keyword evidence="3" id="KW-0547">Nucleotide-binding</keyword>
<dbReference type="SMART" id="SM00382">
    <property type="entry name" value="AAA"/>
    <property type="match status" value="1"/>
</dbReference>
<dbReference type="GO" id="GO:0140359">
    <property type="term" value="F:ABC-type transporter activity"/>
    <property type="evidence" value="ECO:0007669"/>
    <property type="project" value="InterPro"/>
</dbReference>
<name>A0A7G9THI7_PSEMX</name>
<keyword evidence="6 7" id="KW-0472">Membrane</keyword>
<evidence type="ECO:0000259" key="8">
    <source>
        <dbReference type="PROSITE" id="PS50893"/>
    </source>
</evidence>
<protein>
    <submittedName>
        <fullName evidence="10">Thiol reductant ABC exporter subunit CydC</fullName>
    </submittedName>
</protein>
<dbReference type="InterPro" id="IPR027417">
    <property type="entry name" value="P-loop_NTPase"/>
</dbReference>
<dbReference type="SUPFAM" id="SSF90123">
    <property type="entry name" value="ABC transporter transmembrane region"/>
    <property type="match status" value="1"/>
</dbReference>
<evidence type="ECO:0000256" key="1">
    <source>
        <dbReference type="ARBA" id="ARBA00004651"/>
    </source>
</evidence>
<feature type="domain" description="ABC transmembrane type-1" evidence="9">
    <location>
        <begin position="14"/>
        <end position="299"/>
    </location>
</feature>
<evidence type="ECO:0000259" key="9">
    <source>
        <dbReference type="PROSITE" id="PS50929"/>
    </source>
</evidence>
<evidence type="ECO:0000313" key="10">
    <source>
        <dbReference type="EMBL" id="QNN79562.1"/>
    </source>
</evidence>
<dbReference type="Proteomes" id="UP000515838">
    <property type="component" value="Chromosome"/>
</dbReference>
<dbReference type="InterPro" id="IPR036640">
    <property type="entry name" value="ABC1_TM_sf"/>
</dbReference>
<feature type="domain" description="ABC transporter" evidence="8">
    <location>
        <begin position="332"/>
        <end position="552"/>
    </location>
</feature>
<dbReference type="PANTHER" id="PTHR24221:SF654">
    <property type="entry name" value="ATP-BINDING CASSETTE SUB-FAMILY B MEMBER 6"/>
    <property type="match status" value="1"/>
</dbReference>
<keyword evidence="2 7" id="KW-0812">Transmembrane</keyword>
<gene>
    <name evidence="10" type="primary">cydC</name>
    <name evidence="10" type="ORF">IAE60_01720</name>
</gene>
<dbReference type="GO" id="GO:0045454">
    <property type="term" value="P:cell redox homeostasis"/>
    <property type="evidence" value="ECO:0007669"/>
    <property type="project" value="InterPro"/>
</dbReference>
<dbReference type="InterPro" id="IPR003593">
    <property type="entry name" value="AAA+_ATPase"/>
</dbReference>
<dbReference type="InterPro" id="IPR011527">
    <property type="entry name" value="ABC1_TM_dom"/>
</dbReference>
<comment type="subcellular location">
    <subcellularLocation>
        <location evidence="1">Cell membrane</location>
        <topology evidence="1">Multi-pass membrane protein</topology>
    </subcellularLocation>
</comment>
<dbReference type="Gene3D" id="1.20.1560.10">
    <property type="entry name" value="ABC transporter type 1, transmembrane domain"/>
    <property type="match status" value="1"/>
</dbReference>
<dbReference type="Gene3D" id="3.40.50.300">
    <property type="entry name" value="P-loop containing nucleotide triphosphate hydrolases"/>
    <property type="match status" value="1"/>
</dbReference>
<dbReference type="NCBIfam" id="TIGR02868">
    <property type="entry name" value="CydC"/>
    <property type="match status" value="1"/>
</dbReference>
<evidence type="ECO:0000256" key="2">
    <source>
        <dbReference type="ARBA" id="ARBA00022692"/>
    </source>
</evidence>
<feature type="transmembrane region" description="Helical" evidence="7">
    <location>
        <begin position="237"/>
        <end position="262"/>
    </location>
</feature>
<feature type="transmembrane region" description="Helical" evidence="7">
    <location>
        <begin position="158"/>
        <end position="175"/>
    </location>
</feature>
<feature type="transmembrane region" description="Helical" evidence="7">
    <location>
        <begin position="268"/>
        <end position="290"/>
    </location>
</feature>
<dbReference type="PROSITE" id="PS50893">
    <property type="entry name" value="ABC_TRANSPORTER_2"/>
    <property type="match status" value="1"/>
</dbReference>
<dbReference type="GO" id="GO:0005886">
    <property type="term" value="C:plasma membrane"/>
    <property type="evidence" value="ECO:0007669"/>
    <property type="project" value="UniProtKB-SubCell"/>
</dbReference>
<feature type="transmembrane region" description="Helical" evidence="7">
    <location>
        <begin position="126"/>
        <end position="152"/>
    </location>
</feature>
<dbReference type="GO" id="GO:0034040">
    <property type="term" value="F:ATPase-coupled lipid transmembrane transporter activity"/>
    <property type="evidence" value="ECO:0007669"/>
    <property type="project" value="TreeGrafter"/>
</dbReference>
<keyword evidence="5 7" id="KW-1133">Transmembrane helix</keyword>
<dbReference type="InterPro" id="IPR014223">
    <property type="entry name" value="ABC_CydC/D"/>
</dbReference>